<dbReference type="SUPFAM" id="SSF50249">
    <property type="entry name" value="Nucleic acid-binding proteins"/>
    <property type="match status" value="1"/>
</dbReference>
<evidence type="ECO:0000256" key="1">
    <source>
        <dbReference type="ARBA" id="ARBA00006303"/>
    </source>
</evidence>
<keyword evidence="6" id="KW-0030">Aminoacyl-tRNA synthetase</keyword>
<keyword evidence="2" id="KW-0436">Ligase</keyword>
<evidence type="ECO:0000313" key="8">
    <source>
        <dbReference type="EMBL" id="PPQ77767.1"/>
    </source>
</evidence>
<evidence type="ECO:0000256" key="5">
    <source>
        <dbReference type="ARBA" id="ARBA00022917"/>
    </source>
</evidence>
<dbReference type="InterPro" id="IPR004115">
    <property type="entry name" value="GAD-like_sf"/>
</dbReference>
<dbReference type="InterPro" id="IPR006195">
    <property type="entry name" value="aa-tRNA-synth_II"/>
</dbReference>
<dbReference type="PROSITE" id="PS50862">
    <property type="entry name" value="AA_TRNA_LIGASE_II"/>
    <property type="match status" value="1"/>
</dbReference>
<dbReference type="InterPro" id="IPR002312">
    <property type="entry name" value="Asp/Asn-tRNA-synth_IIb"/>
</dbReference>
<organism evidence="8 9">
    <name type="scientific">Psilocybe cyanescens</name>
    <dbReference type="NCBI Taxonomy" id="93625"/>
    <lineage>
        <taxon>Eukaryota</taxon>
        <taxon>Fungi</taxon>
        <taxon>Dikarya</taxon>
        <taxon>Basidiomycota</taxon>
        <taxon>Agaricomycotina</taxon>
        <taxon>Agaricomycetes</taxon>
        <taxon>Agaricomycetidae</taxon>
        <taxon>Agaricales</taxon>
        <taxon>Agaricineae</taxon>
        <taxon>Strophariaceae</taxon>
        <taxon>Psilocybe</taxon>
    </lineage>
</organism>
<dbReference type="PANTHER" id="PTHR22594:SF5">
    <property type="entry name" value="ASPARTATE--TRNA LIGASE, MITOCHONDRIAL"/>
    <property type="match status" value="1"/>
</dbReference>
<dbReference type="AlphaFoldDB" id="A0A409WGY2"/>
<evidence type="ECO:0000256" key="3">
    <source>
        <dbReference type="ARBA" id="ARBA00022741"/>
    </source>
</evidence>
<dbReference type="PANTHER" id="PTHR22594">
    <property type="entry name" value="ASPARTYL/LYSYL-TRNA SYNTHETASE"/>
    <property type="match status" value="1"/>
</dbReference>
<dbReference type="FunCoup" id="A0A409WGY2">
    <property type="interactions" value="401"/>
</dbReference>
<dbReference type="Gene3D" id="3.30.930.10">
    <property type="entry name" value="Bira Bifunctional Protein, Domain 2"/>
    <property type="match status" value="1"/>
</dbReference>
<dbReference type="Gene3D" id="2.40.50.140">
    <property type="entry name" value="Nucleic acid-binding proteins"/>
    <property type="match status" value="1"/>
</dbReference>
<dbReference type="GO" id="GO:0005524">
    <property type="term" value="F:ATP binding"/>
    <property type="evidence" value="ECO:0007669"/>
    <property type="project" value="UniProtKB-KW"/>
</dbReference>
<dbReference type="GO" id="GO:0006422">
    <property type="term" value="P:aspartyl-tRNA aminoacylation"/>
    <property type="evidence" value="ECO:0007669"/>
    <property type="project" value="TreeGrafter"/>
</dbReference>
<evidence type="ECO:0000256" key="6">
    <source>
        <dbReference type="ARBA" id="ARBA00023146"/>
    </source>
</evidence>
<dbReference type="InterPro" id="IPR004364">
    <property type="entry name" value="Aa-tRNA-synt_II"/>
</dbReference>
<dbReference type="InterPro" id="IPR045864">
    <property type="entry name" value="aa-tRNA-synth_II/BPL/LPL"/>
</dbReference>
<dbReference type="PRINTS" id="PR01042">
    <property type="entry name" value="TRNASYNTHASP"/>
</dbReference>
<comment type="caution">
    <text evidence="8">The sequence shown here is derived from an EMBL/GenBank/DDBJ whole genome shotgun (WGS) entry which is preliminary data.</text>
</comment>
<dbReference type="OrthoDB" id="439710at2759"/>
<dbReference type="STRING" id="93625.A0A409WGY2"/>
<dbReference type="Proteomes" id="UP000283269">
    <property type="component" value="Unassembled WGS sequence"/>
</dbReference>
<dbReference type="SUPFAM" id="SSF55681">
    <property type="entry name" value="Class II aaRS and biotin synthetases"/>
    <property type="match status" value="1"/>
</dbReference>
<evidence type="ECO:0000256" key="2">
    <source>
        <dbReference type="ARBA" id="ARBA00022598"/>
    </source>
</evidence>
<dbReference type="GO" id="GO:0004815">
    <property type="term" value="F:aspartate-tRNA ligase activity"/>
    <property type="evidence" value="ECO:0007669"/>
    <property type="project" value="TreeGrafter"/>
</dbReference>
<keyword evidence="5" id="KW-0648">Protein biosynthesis</keyword>
<dbReference type="Gene3D" id="3.30.1360.30">
    <property type="entry name" value="GAD-like domain"/>
    <property type="match status" value="1"/>
</dbReference>
<reference evidence="8 9" key="1">
    <citation type="journal article" date="2018" name="Evol. Lett.">
        <title>Horizontal gene cluster transfer increased hallucinogenic mushroom diversity.</title>
        <authorList>
            <person name="Reynolds H.T."/>
            <person name="Vijayakumar V."/>
            <person name="Gluck-Thaler E."/>
            <person name="Korotkin H.B."/>
            <person name="Matheny P.B."/>
            <person name="Slot J.C."/>
        </authorList>
    </citation>
    <scope>NUCLEOTIDE SEQUENCE [LARGE SCALE GENOMIC DNA]</scope>
    <source>
        <strain evidence="8 9">2631</strain>
    </source>
</reference>
<keyword evidence="4" id="KW-0067">ATP-binding</keyword>
<evidence type="ECO:0000313" key="9">
    <source>
        <dbReference type="Proteomes" id="UP000283269"/>
    </source>
</evidence>
<protein>
    <recommendedName>
        <fullName evidence="7">Aminoacyl-transfer RNA synthetases class-II family profile domain-containing protein</fullName>
    </recommendedName>
</protein>
<name>A0A409WGY2_PSICY</name>
<dbReference type="EMBL" id="NHYD01003434">
    <property type="protein sequence ID" value="PPQ77767.1"/>
    <property type="molecule type" value="Genomic_DNA"/>
</dbReference>
<gene>
    <name evidence="8" type="ORF">CVT25_011202</name>
</gene>
<evidence type="ECO:0000256" key="4">
    <source>
        <dbReference type="ARBA" id="ARBA00022840"/>
    </source>
</evidence>
<keyword evidence="3" id="KW-0547">Nucleotide-binding</keyword>
<dbReference type="InParanoid" id="A0A409WGY2"/>
<accession>A0A409WGY2</accession>
<sequence>MFTLALRARAWRATSRTYGSAHSFRPDTLARLYSQSVAQNITTESVAHCAPYPKRTHTCGSLSAGDQAIPIYWTCPAHRLTVSSKVKTINKSFFHLKDSYGTTQLLVDHVEGRCWAELSQIPVESTVLIEGFVVLRPVEARKPGNTGSIDVDIQKVTLLNPANEQNMPFLPSNIHNLASLSCLGFLASRFIYDPAQRGTPSTVTHIIRNVLHEQEVETPVLLRSSPEGAREFLVPARSVTAPDIGPAAPMFYALSQSPQQPKQLLICSGGVDRYFQIAKCFRDEDGRKDRQPEFTQVDLEMAFVSWGENQVSDLTEKSSNDWRIGGHEVRQVTEDLVRTIWKDIEGIKLPESFKVMSYHEAMTRFGSDKPDTRFGLEIINISDILPANQTSPLTGLILECIVVRKSANSRFIKASRTFVAEANTNTEHITLTETNRETWFSKSRTVSHVYPNIALTDLLAINKALKLKAGDDMWLAYRPRRPTGGSTSLGKVRLQICDQAQVRGDFVMPKDPHFLWITEFPLFTRDDADKDHLAHGRWSSSHHPFTAPIWEDIDALYRGEAENVRGQHYDLVLNGVEIGGGSVRVHDAKMQDYIFTTILGLTDEEKVPFQQLIHALECGAPPHGGIALGLDRIMAILCKTQSIRDVIAFPKSASGADLLFKSPAAVNSGTLAEYGIMPRSTM</sequence>
<proteinExistence type="inferred from homology"/>
<keyword evidence="9" id="KW-1185">Reference proteome</keyword>
<dbReference type="InterPro" id="IPR012340">
    <property type="entry name" value="NA-bd_OB-fold"/>
</dbReference>
<dbReference type="GO" id="GO:0005739">
    <property type="term" value="C:mitochondrion"/>
    <property type="evidence" value="ECO:0007669"/>
    <property type="project" value="TreeGrafter"/>
</dbReference>
<evidence type="ECO:0000259" key="7">
    <source>
        <dbReference type="PROSITE" id="PS50862"/>
    </source>
</evidence>
<dbReference type="Pfam" id="PF00152">
    <property type="entry name" value="tRNA-synt_2"/>
    <property type="match status" value="2"/>
</dbReference>
<comment type="similarity">
    <text evidence="1">Belongs to the class-II aminoacyl-tRNA synthetase family. Type 1 subfamily.</text>
</comment>
<feature type="domain" description="Aminoacyl-transfer RNA synthetases class-II family profile" evidence="7">
    <location>
        <begin position="214"/>
        <end position="650"/>
    </location>
</feature>